<protein>
    <submittedName>
        <fullName evidence="2">Replication initiator protein</fullName>
    </submittedName>
</protein>
<evidence type="ECO:0000313" key="2">
    <source>
        <dbReference type="EMBL" id="UPW41224.1"/>
    </source>
</evidence>
<accession>A0A976N0X1</accession>
<organism evidence="2">
    <name type="scientific">Sigmofec virus UA08Rod_4888</name>
    <dbReference type="NCBI Taxonomy" id="2929412"/>
    <lineage>
        <taxon>Viruses</taxon>
        <taxon>Monodnaviria</taxon>
        <taxon>Sangervirae</taxon>
        <taxon>Phixviricota</taxon>
        <taxon>Malgrandaviricetes</taxon>
        <taxon>Petitvirales</taxon>
        <taxon>Microviridae</taxon>
    </lineage>
</organism>
<reference evidence="2" key="1">
    <citation type="submission" date="2022-02" db="EMBL/GenBank/DDBJ databases">
        <title>Towards deciphering the DNA virus diversity associated with rodent species in the families Cricetidae and Heteromyidae.</title>
        <authorList>
            <person name="Lund M."/>
            <person name="Larsen B.B."/>
            <person name="Gryseels S."/>
            <person name="Kraberger S."/>
            <person name="Rowsey D.M."/>
            <person name="Steger L."/>
            <person name="Yule K.M."/>
            <person name="Upham N.S."/>
            <person name="Worobey M."/>
            <person name="Van Doorslaer K."/>
            <person name="Varsani A."/>
        </authorList>
    </citation>
    <scope>NUCLEOTIDE SEQUENCE</scope>
    <source>
        <strain evidence="2">UA08Rod_4888</strain>
    </source>
</reference>
<proteinExistence type="predicted"/>
<sequence length="350" mass="42221">MCLYPKLILNPKYTETEKNQGEIPYMRDKRLKYIPVGCGRCIECRKKKKREWQVRLNEELRVNKKAKFITLTFSEENLDLLRQLYGGMDYYNQICTVAMRRFLERWRKATGKSVKHWFITELGHKGTERIHLHGILFTDADKEFIEKTWHYGMIWVGKFVNEKTINYITKYVLKTDQMHQDYMPKILCSKGIGADFVKTGDWQRSTYKRGYFGETEDNYRLRSGFKLAMPMYYRNKIYTEEQRENLWLEKLDKQERYVLGTRIFLKSSKGWKHYWKALECAQEKNVRLGFPDGNKEWSKSIYSYTLDDINGTREAKRKARRLKKKAKHYNTMKRKATYSRLVDKDVDNFY</sequence>
<name>A0A976N0X1_9VIRU</name>
<evidence type="ECO:0000259" key="1">
    <source>
        <dbReference type="Pfam" id="PF23343"/>
    </source>
</evidence>
<feature type="domain" description="Replication-associated protein ORF2/G2P" evidence="1">
    <location>
        <begin position="67"/>
        <end position="175"/>
    </location>
</feature>
<dbReference type="InterPro" id="IPR056906">
    <property type="entry name" value="ORF2/G2P_dom"/>
</dbReference>
<dbReference type="EMBL" id="OM869559">
    <property type="protein sequence ID" value="UPW41224.1"/>
    <property type="molecule type" value="Genomic_DNA"/>
</dbReference>
<dbReference type="Pfam" id="PF23343">
    <property type="entry name" value="REP_ORF2-G2P"/>
    <property type="match status" value="1"/>
</dbReference>